<dbReference type="OrthoDB" id="276989at2759"/>
<evidence type="ECO:0000313" key="12">
    <source>
        <dbReference type="Proteomes" id="UP000218209"/>
    </source>
</evidence>
<feature type="repeat" description="Solcar" evidence="9">
    <location>
        <begin position="118"/>
        <end position="201"/>
    </location>
</feature>
<evidence type="ECO:0000256" key="9">
    <source>
        <dbReference type="PROSITE-ProRule" id="PRU00282"/>
    </source>
</evidence>
<evidence type="ECO:0000256" key="4">
    <source>
        <dbReference type="ARBA" id="ARBA00022692"/>
    </source>
</evidence>
<protein>
    <recommendedName>
        <fullName evidence="13">Mitochondrial carrier protein</fullName>
    </recommendedName>
</protein>
<keyword evidence="6" id="KW-1133">Transmembrane helix</keyword>
<name>A0A1X6NVK7_PORUM</name>
<evidence type="ECO:0000313" key="11">
    <source>
        <dbReference type="EMBL" id="OSX72648.1"/>
    </source>
</evidence>
<dbReference type="Proteomes" id="UP000218209">
    <property type="component" value="Unassembled WGS sequence"/>
</dbReference>
<evidence type="ECO:0000256" key="3">
    <source>
        <dbReference type="ARBA" id="ARBA00022448"/>
    </source>
</evidence>
<dbReference type="Gene3D" id="1.50.40.10">
    <property type="entry name" value="Mitochondrial carrier domain"/>
    <property type="match status" value="2"/>
</dbReference>
<comment type="similarity">
    <text evidence="2 10">Belongs to the mitochondrial carrier (TC 2.A.29) family.</text>
</comment>
<dbReference type="InterPro" id="IPR002067">
    <property type="entry name" value="MCP"/>
</dbReference>
<proteinExistence type="inferred from homology"/>
<keyword evidence="4 9" id="KW-0812">Transmembrane</keyword>
<organism evidence="11 12">
    <name type="scientific">Porphyra umbilicalis</name>
    <name type="common">Purple laver</name>
    <name type="synonym">Red alga</name>
    <dbReference type="NCBI Taxonomy" id="2786"/>
    <lineage>
        <taxon>Eukaryota</taxon>
        <taxon>Rhodophyta</taxon>
        <taxon>Bangiophyceae</taxon>
        <taxon>Bangiales</taxon>
        <taxon>Bangiaceae</taxon>
        <taxon>Porphyra</taxon>
    </lineage>
</organism>
<evidence type="ECO:0000256" key="8">
    <source>
        <dbReference type="ARBA" id="ARBA00023136"/>
    </source>
</evidence>
<evidence type="ECO:0000256" key="2">
    <source>
        <dbReference type="ARBA" id="ARBA00006375"/>
    </source>
</evidence>
<dbReference type="AlphaFoldDB" id="A0A1X6NVK7"/>
<comment type="subcellular location">
    <subcellularLocation>
        <location evidence="1">Mitochondrion membrane</location>
        <topology evidence="1">Multi-pass membrane protein</topology>
    </subcellularLocation>
</comment>
<evidence type="ECO:0008006" key="13">
    <source>
        <dbReference type="Google" id="ProtNLM"/>
    </source>
</evidence>
<keyword evidence="8 9" id="KW-0472">Membrane</keyword>
<evidence type="ECO:0000256" key="10">
    <source>
        <dbReference type="RuleBase" id="RU000488"/>
    </source>
</evidence>
<dbReference type="GO" id="GO:0031966">
    <property type="term" value="C:mitochondrial membrane"/>
    <property type="evidence" value="ECO:0007669"/>
    <property type="project" value="UniProtKB-SubCell"/>
</dbReference>
<dbReference type="GO" id="GO:0048250">
    <property type="term" value="P:iron import into the mitochondrion"/>
    <property type="evidence" value="ECO:0007669"/>
    <property type="project" value="TreeGrafter"/>
</dbReference>
<sequence length="304" mass="30857">MAAGAVAGMIEHLAMFPMDTVKTRLQSYAHAGDGRVSLWRVTSDLARSGRLYRGVGAVALSAGPAHAAQFAVLEAVRGWAVPLEEALRGGGGAGAASAGSNGGDGGGGGGGGGSDMAYHPLSTAVAGAAATVCSDALMTPLDVVKQRMQLTVTDGSVRHCVARVYAEHGPGAFFAGFRTTLLMNVPFLAAHYSVYDAAKTALLRARFAGNNPADGSFSAASHALAGGLAGAAAAAITTPLDVVKTRLQTQGEVGARRYGGCATRCGRSRGRRARGGWRGGSPRACSSTRLLRRCVGRRTRGAST</sequence>
<evidence type="ECO:0000256" key="1">
    <source>
        <dbReference type="ARBA" id="ARBA00004225"/>
    </source>
</evidence>
<dbReference type="PRINTS" id="PR00926">
    <property type="entry name" value="MITOCARRIER"/>
</dbReference>
<accession>A0A1X6NVK7</accession>
<keyword evidence="5" id="KW-0677">Repeat</keyword>
<evidence type="ECO:0000256" key="7">
    <source>
        <dbReference type="ARBA" id="ARBA00023128"/>
    </source>
</evidence>
<dbReference type="PANTHER" id="PTHR45758:SF4">
    <property type="entry name" value="MITOFERRIN-1"/>
    <property type="match status" value="1"/>
</dbReference>
<keyword evidence="3 10" id="KW-0813">Transport</keyword>
<gene>
    <name evidence="11" type="ORF">BU14_0416s0010</name>
</gene>
<evidence type="ECO:0000256" key="6">
    <source>
        <dbReference type="ARBA" id="ARBA00022989"/>
    </source>
</evidence>
<feature type="repeat" description="Solcar" evidence="9">
    <location>
        <begin position="1"/>
        <end position="79"/>
    </location>
</feature>
<dbReference type="SUPFAM" id="SSF103506">
    <property type="entry name" value="Mitochondrial carrier"/>
    <property type="match status" value="1"/>
</dbReference>
<dbReference type="PROSITE" id="PS50920">
    <property type="entry name" value="SOLCAR"/>
    <property type="match status" value="2"/>
</dbReference>
<reference evidence="11 12" key="1">
    <citation type="submission" date="2017-03" db="EMBL/GenBank/DDBJ databases">
        <title>WGS assembly of Porphyra umbilicalis.</title>
        <authorList>
            <person name="Brawley S.H."/>
            <person name="Blouin N.A."/>
            <person name="Ficko-Blean E."/>
            <person name="Wheeler G.L."/>
            <person name="Lohr M."/>
            <person name="Goodson H.V."/>
            <person name="Jenkins J.W."/>
            <person name="Blaby-Haas C.E."/>
            <person name="Helliwell K.E."/>
            <person name="Chan C."/>
            <person name="Marriage T."/>
            <person name="Bhattacharya D."/>
            <person name="Klein A.S."/>
            <person name="Badis Y."/>
            <person name="Brodie J."/>
            <person name="Cao Y."/>
            <person name="Collen J."/>
            <person name="Dittami S.M."/>
            <person name="Gachon C.M."/>
            <person name="Green B.R."/>
            <person name="Karpowicz S."/>
            <person name="Kim J.W."/>
            <person name="Kudahl U."/>
            <person name="Lin S."/>
            <person name="Michel G."/>
            <person name="Mittag M."/>
            <person name="Olson B.J."/>
            <person name="Pangilinan J."/>
            <person name="Peng Y."/>
            <person name="Qiu H."/>
            <person name="Shu S."/>
            <person name="Singer J.T."/>
            <person name="Smith A.G."/>
            <person name="Sprecher B.N."/>
            <person name="Wagner V."/>
            <person name="Wang W."/>
            <person name="Wang Z.-Y."/>
            <person name="Yan J."/>
            <person name="Yarish C."/>
            <person name="Zoeuner-Riek S."/>
            <person name="Zhuang Y."/>
            <person name="Zou Y."/>
            <person name="Lindquist E.A."/>
            <person name="Grimwood J."/>
            <person name="Barry K."/>
            <person name="Rokhsar D.S."/>
            <person name="Schmutz J."/>
            <person name="Stiller J.W."/>
            <person name="Grossman A.R."/>
            <person name="Prochnik S.E."/>
        </authorList>
    </citation>
    <scope>NUCLEOTIDE SEQUENCE [LARGE SCALE GENOMIC DNA]</scope>
    <source>
        <strain evidence="11">4086291</strain>
    </source>
</reference>
<keyword evidence="12" id="KW-1185">Reference proteome</keyword>
<keyword evidence="7" id="KW-0496">Mitochondrion</keyword>
<dbReference type="InterPro" id="IPR023395">
    <property type="entry name" value="MCP_dom_sf"/>
</dbReference>
<evidence type="ECO:0000256" key="5">
    <source>
        <dbReference type="ARBA" id="ARBA00022737"/>
    </source>
</evidence>
<dbReference type="Pfam" id="PF00153">
    <property type="entry name" value="Mito_carr"/>
    <property type="match status" value="3"/>
</dbReference>
<dbReference type="PANTHER" id="PTHR45758">
    <property type="entry name" value="MITOFERRIN-1-RELATED"/>
    <property type="match status" value="1"/>
</dbReference>
<dbReference type="InterPro" id="IPR018108">
    <property type="entry name" value="MCP_transmembrane"/>
</dbReference>
<dbReference type="EMBL" id="KV919047">
    <property type="protein sequence ID" value="OSX72648.1"/>
    <property type="molecule type" value="Genomic_DNA"/>
</dbReference>
<dbReference type="GO" id="GO:0015093">
    <property type="term" value="F:ferrous iron transmembrane transporter activity"/>
    <property type="evidence" value="ECO:0007669"/>
    <property type="project" value="TreeGrafter"/>
</dbReference>